<proteinExistence type="predicted"/>
<evidence type="ECO:0000313" key="2">
    <source>
        <dbReference type="Proteomes" id="UP001516400"/>
    </source>
</evidence>
<gene>
    <name evidence="1" type="ORF">HHI36_015118</name>
</gene>
<comment type="caution">
    <text evidence="1">The sequence shown here is derived from an EMBL/GenBank/DDBJ whole genome shotgun (WGS) entry which is preliminary data.</text>
</comment>
<protein>
    <submittedName>
        <fullName evidence="1">Uncharacterized protein</fullName>
    </submittedName>
</protein>
<reference evidence="1 2" key="1">
    <citation type="journal article" date="2021" name="BMC Biol.">
        <title>Horizontally acquired antibacterial genes associated with adaptive radiation of ladybird beetles.</title>
        <authorList>
            <person name="Li H.S."/>
            <person name="Tang X.F."/>
            <person name="Huang Y.H."/>
            <person name="Xu Z.Y."/>
            <person name="Chen M.L."/>
            <person name="Du X.Y."/>
            <person name="Qiu B.Y."/>
            <person name="Chen P.T."/>
            <person name="Zhang W."/>
            <person name="Slipinski A."/>
            <person name="Escalona H.E."/>
            <person name="Waterhouse R.M."/>
            <person name="Zwick A."/>
            <person name="Pang H."/>
        </authorList>
    </citation>
    <scope>NUCLEOTIDE SEQUENCE [LARGE SCALE GENOMIC DNA]</scope>
    <source>
        <strain evidence="1">SYSU2018</strain>
    </source>
</reference>
<dbReference type="Proteomes" id="UP001516400">
    <property type="component" value="Unassembled WGS sequence"/>
</dbReference>
<sequence length="122" mass="14139">MECKHCKKAQTKENALVACDRCNICICKALAGLTSSEIEVFKLKQERLMIYRSKSYLKNDTFHILHRIIDDKDGLISSNDEIIELLENEVNILRVDKEKIEKETPLDHLGRIEVSLLYSLFD</sequence>
<keyword evidence="2" id="KW-1185">Reference proteome</keyword>
<accession>A0ABD2N4N5</accession>
<name>A0ABD2N4N5_9CUCU</name>
<dbReference type="EMBL" id="JABFTP020000062">
    <property type="protein sequence ID" value="KAL3273688.1"/>
    <property type="molecule type" value="Genomic_DNA"/>
</dbReference>
<dbReference type="AlphaFoldDB" id="A0ABD2N4N5"/>
<organism evidence="1 2">
    <name type="scientific">Cryptolaemus montrouzieri</name>
    <dbReference type="NCBI Taxonomy" id="559131"/>
    <lineage>
        <taxon>Eukaryota</taxon>
        <taxon>Metazoa</taxon>
        <taxon>Ecdysozoa</taxon>
        <taxon>Arthropoda</taxon>
        <taxon>Hexapoda</taxon>
        <taxon>Insecta</taxon>
        <taxon>Pterygota</taxon>
        <taxon>Neoptera</taxon>
        <taxon>Endopterygota</taxon>
        <taxon>Coleoptera</taxon>
        <taxon>Polyphaga</taxon>
        <taxon>Cucujiformia</taxon>
        <taxon>Coccinelloidea</taxon>
        <taxon>Coccinellidae</taxon>
        <taxon>Scymninae</taxon>
        <taxon>Scymnini</taxon>
        <taxon>Cryptolaemus</taxon>
    </lineage>
</organism>
<evidence type="ECO:0000313" key="1">
    <source>
        <dbReference type="EMBL" id="KAL3273688.1"/>
    </source>
</evidence>